<evidence type="ECO:0000313" key="2">
    <source>
        <dbReference type="Proteomes" id="UP000229981"/>
    </source>
</evidence>
<comment type="caution">
    <text evidence="1">The sequence shown here is derived from an EMBL/GenBank/DDBJ whole genome shotgun (WGS) entry which is preliminary data.</text>
</comment>
<evidence type="ECO:0000313" key="1">
    <source>
        <dbReference type="EMBL" id="PIP88132.1"/>
    </source>
</evidence>
<sequence length="75" mass="8366">MSEYELPAVVPIWVNEERFAEQVVLVVDLYILYEVTPAPTLSGASHDTVSFQFEVAFMEISDTSTFRGIPGAEPE</sequence>
<accession>A0A2H0E129</accession>
<name>A0A2H0E129_9BACT</name>
<reference evidence="1 2" key="1">
    <citation type="submission" date="2017-09" db="EMBL/GenBank/DDBJ databases">
        <title>Depth-based differentiation of microbial function through sediment-hosted aquifers and enrichment of novel symbionts in the deep terrestrial subsurface.</title>
        <authorList>
            <person name="Probst A.J."/>
            <person name="Ladd B."/>
            <person name="Jarett J.K."/>
            <person name="Geller-Mcgrath D.E."/>
            <person name="Sieber C.M."/>
            <person name="Emerson J.B."/>
            <person name="Anantharaman K."/>
            <person name="Thomas B.C."/>
            <person name="Malmstrom R."/>
            <person name="Stieglmeier M."/>
            <person name="Klingl A."/>
            <person name="Woyke T."/>
            <person name="Ryan C.M."/>
            <person name="Banfield J.F."/>
        </authorList>
    </citation>
    <scope>NUCLEOTIDE SEQUENCE [LARGE SCALE GENOMIC DNA]</scope>
    <source>
        <strain evidence="1">CG22_combo_CG10-13_8_21_14_all_01_47_9</strain>
    </source>
</reference>
<protein>
    <submittedName>
        <fullName evidence="1">Uncharacterized protein</fullName>
    </submittedName>
</protein>
<dbReference type="EMBL" id="PCTU01000054">
    <property type="protein sequence ID" value="PIP88132.1"/>
    <property type="molecule type" value="Genomic_DNA"/>
</dbReference>
<dbReference type="AlphaFoldDB" id="A0A2H0E129"/>
<dbReference type="Proteomes" id="UP000229981">
    <property type="component" value="Unassembled WGS sequence"/>
</dbReference>
<organism evidence="1 2">
    <name type="scientific">Candidatus Beckwithbacteria bacterium CG22_combo_CG10-13_8_21_14_all_01_47_9</name>
    <dbReference type="NCBI Taxonomy" id="1974496"/>
    <lineage>
        <taxon>Bacteria</taxon>
        <taxon>Candidatus Beckwithiibacteriota</taxon>
    </lineage>
</organism>
<proteinExistence type="predicted"/>
<gene>
    <name evidence="1" type="ORF">COW80_02005</name>
</gene>